<keyword evidence="2" id="KW-0408">Iron</keyword>
<evidence type="ECO:0000256" key="1">
    <source>
        <dbReference type="ARBA" id="ARBA00022723"/>
    </source>
</evidence>
<evidence type="ECO:0000313" key="4">
    <source>
        <dbReference type="Proteomes" id="UP000055035"/>
    </source>
</evidence>
<dbReference type="SUPFAM" id="SSF51197">
    <property type="entry name" value="Clavaminate synthase-like"/>
    <property type="match status" value="1"/>
</dbReference>
<evidence type="ECO:0000256" key="2">
    <source>
        <dbReference type="ARBA" id="ARBA00023004"/>
    </source>
</evidence>
<dbReference type="PANTHER" id="PTHR20883">
    <property type="entry name" value="PHYTANOYL-COA DIOXYGENASE DOMAIN CONTAINING 1"/>
    <property type="match status" value="1"/>
</dbReference>
<organism evidence="3 4">
    <name type="scientific">Legionella jordanis</name>
    <dbReference type="NCBI Taxonomy" id="456"/>
    <lineage>
        <taxon>Bacteria</taxon>
        <taxon>Pseudomonadati</taxon>
        <taxon>Pseudomonadota</taxon>
        <taxon>Gammaproteobacteria</taxon>
        <taxon>Legionellales</taxon>
        <taxon>Legionellaceae</taxon>
        <taxon>Legionella</taxon>
    </lineage>
</organism>
<name>A0A0W0VA64_9GAMM</name>
<dbReference type="EMBL" id="LNYJ01000011">
    <property type="protein sequence ID" value="KTD17045.1"/>
    <property type="molecule type" value="Genomic_DNA"/>
</dbReference>
<dbReference type="Pfam" id="PF05721">
    <property type="entry name" value="PhyH"/>
    <property type="match status" value="1"/>
</dbReference>
<gene>
    <name evidence="3" type="ORF">Ljor_1351</name>
</gene>
<dbReference type="Proteomes" id="UP000055035">
    <property type="component" value="Unassembled WGS sequence"/>
</dbReference>
<dbReference type="InterPro" id="IPR008775">
    <property type="entry name" value="Phytyl_CoA_dOase-like"/>
</dbReference>
<evidence type="ECO:0000313" key="3">
    <source>
        <dbReference type="EMBL" id="KTD17045.1"/>
    </source>
</evidence>
<dbReference type="GO" id="GO:0016706">
    <property type="term" value="F:2-oxoglutarate-dependent dioxygenase activity"/>
    <property type="evidence" value="ECO:0007669"/>
    <property type="project" value="UniProtKB-ARBA"/>
</dbReference>
<comment type="caution">
    <text evidence="3">The sequence shown here is derived from an EMBL/GenBank/DDBJ whole genome shotgun (WGS) entry which is preliminary data.</text>
</comment>
<dbReference type="Gene3D" id="2.60.120.620">
    <property type="entry name" value="q2cbj1_9rhob like domain"/>
    <property type="match status" value="1"/>
</dbReference>
<keyword evidence="4" id="KW-1185">Reference proteome</keyword>
<reference evidence="3 4" key="1">
    <citation type="submission" date="2015-11" db="EMBL/GenBank/DDBJ databases">
        <title>Genomic analysis of 38 Legionella species identifies large and diverse effector repertoires.</title>
        <authorList>
            <person name="Burstein D."/>
            <person name="Amaro F."/>
            <person name="Zusman T."/>
            <person name="Lifshitz Z."/>
            <person name="Cohen O."/>
            <person name="Gilbert J.A."/>
            <person name="Pupko T."/>
            <person name="Shuman H.A."/>
            <person name="Segal G."/>
        </authorList>
    </citation>
    <scope>NUCLEOTIDE SEQUENCE [LARGE SCALE GENOMIC DNA]</scope>
    <source>
        <strain evidence="3 4">BL-540</strain>
    </source>
</reference>
<accession>A0A0W0VA64</accession>
<keyword evidence="3" id="KW-0560">Oxidoreductase</keyword>
<dbReference type="STRING" id="456.Ljor_1351"/>
<dbReference type="PATRIC" id="fig|456.5.peg.1446"/>
<sequence>MELSQQQMDFFQTNGYLILEDFLTSAVCETLMAQIHYLIDKHRDEIPSTIFSTQTNEHARTDYFLNSGDKIHFFFEPDAFHGAGGLIYPLEQSLNKVGHALHEYDPVFRKHSRDLRLKEMCQQLGFKKPCPIQSMYIFKQPNIGAEVSCHQDATYLHARDDHVLGFWFALEDATQENGCLEVIPGSVLTPLTRRMIRRNNDIYFEEYQQPSWDEQDGIPLEVKQGSLVLLSGRLPHKSNANQSKKSRHAFTLHTIDAAYPYPATNWLRWPNGLPSW</sequence>
<dbReference type="OrthoDB" id="9791262at2"/>
<dbReference type="AlphaFoldDB" id="A0A0W0VA64"/>
<dbReference type="PANTHER" id="PTHR20883:SF15">
    <property type="entry name" value="PHYTANOYL-COA DIOXYGENASE DOMAIN-CONTAINING PROTEIN 1"/>
    <property type="match status" value="1"/>
</dbReference>
<keyword evidence="3" id="KW-0223">Dioxygenase</keyword>
<dbReference type="RefSeq" id="WP_058470844.1">
    <property type="nucleotide sequence ID" value="NZ_CAAAIC010000003.1"/>
</dbReference>
<keyword evidence="1" id="KW-0479">Metal-binding</keyword>
<protein>
    <submittedName>
        <fullName evidence="3">Phytanoyl-CoA dioxygenase</fullName>
    </submittedName>
</protein>
<proteinExistence type="predicted"/>
<dbReference type="GO" id="GO:0005506">
    <property type="term" value="F:iron ion binding"/>
    <property type="evidence" value="ECO:0007669"/>
    <property type="project" value="UniProtKB-ARBA"/>
</dbReference>